<dbReference type="Gene3D" id="3.40.30.10">
    <property type="entry name" value="Glutaredoxin"/>
    <property type="match status" value="1"/>
</dbReference>
<evidence type="ECO:0000256" key="6">
    <source>
        <dbReference type="SAM" id="Phobius"/>
    </source>
</evidence>
<dbReference type="STRING" id="1714354.BLL40_00450"/>
<dbReference type="PROSITE" id="PS51352">
    <property type="entry name" value="THIOREDOXIN_2"/>
    <property type="match status" value="1"/>
</dbReference>
<keyword evidence="2" id="KW-0732">Signal</keyword>
<dbReference type="AlphaFoldDB" id="A0A1Q5P6Q7"/>
<keyword evidence="3" id="KW-0560">Oxidoreductase</keyword>
<keyword evidence="4" id="KW-1015">Disulfide bond</keyword>
<keyword evidence="9" id="KW-1185">Reference proteome</keyword>
<evidence type="ECO:0000313" key="9">
    <source>
        <dbReference type="Proteomes" id="UP000186524"/>
    </source>
</evidence>
<dbReference type="GO" id="GO:0016491">
    <property type="term" value="F:oxidoreductase activity"/>
    <property type="evidence" value="ECO:0007669"/>
    <property type="project" value="UniProtKB-KW"/>
</dbReference>
<proteinExistence type="inferred from homology"/>
<keyword evidence="6" id="KW-0812">Transmembrane</keyword>
<feature type="transmembrane region" description="Helical" evidence="6">
    <location>
        <begin position="7"/>
        <end position="25"/>
    </location>
</feature>
<evidence type="ECO:0000256" key="4">
    <source>
        <dbReference type="ARBA" id="ARBA00023157"/>
    </source>
</evidence>
<comment type="caution">
    <text evidence="8">The sequence shown here is derived from an EMBL/GenBank/DDBJ whole genome shotgun (WGS) entry which is preliminary data.</text>
</comment>
<keyword evidence="5" id="KW-0676">Redox-active center</keyword>
<protein>
    <submittedName>
        <fullName evidence="8">Dihydroneopterin aldolase</fullName>
    </submittedName>
</protein>
<dbReference type="Proteomes" id="UP000186524">
    <property type="component" value="Unassembled WGS sequence"/>
</dbReference>
<organism evidence="8 9">
    <name type="scientific">Domibacillus mangrovi</name>
    <dbReference type="NCBI Taxonomy" id="1714354"/>
    <lineage>
        <taxon>Bacteria</taxon>
        <taxon>Bacillati</taxon>
        <taxon>Bacillota</taxon>
        <taxon>Bacilli</taxon>
        <taxon>Bacillales</taxon>
        <taxon>Bacillaceae</taxon>
        <taxon>Domibacillus</taxon>
    </lineage>
</organism>
<evidence type="ECO:0000313" key="8">
    <source>
        <dbReference type="EMBL" id="OKL37936.1"/>
    </source>
</evidence>
<dbReference type="InterPro" id="IPR013766">
    <property type="entry name" value="Thioredoxin_domain"/>
</dbReference>
<comment type="similarity">
    <text evidence="1">Belongs to the thioredoxin family. DsbA subfamily.</text>
</comment>
<feature type="domain" description="Thioredoxin" evidence="7">
    <location>
        <begin position="32"/>
        <end position="163"/>
    </location>
</feature>
<reference evidence="8 9" key="1">
    <citation type="submission" date="2016-12" db="EMBL/GenBank/DDBJ databases">
        <title>Domibacillus sp. SAOS 44 whole genome sequencing.</title>
        <authorList>
            <person name="Verma A."/>
            <person name="Krishnamurthi S."/>
        </authorList>
    </citation>
    <scope>NUCLEOTIDE SEQUENCE [LARGE SCALE GENOMIC DNA]</scope>
    <source>
        <strain evidence="8 9">SAOS 44</strain>
    </source>
</reference>
<dbReference type="InterPro" id="IPR012336">
    <property type="entry name" value="Thioredoxin-like_fold"/>
</dbReference>
<dbReference type="PANTHER" id="PTHR13887">
    <property type="entry name" value="GLUTATHIONE S-TRANSFERASE KAPPA"/>
    <property type="match status" value="1"/>
</dbReference>
<dbReference type="Pfam" id="PF13462">
    <property type="entry name" value="Thioredoxin_4"/>
    <property type="match status" value="1"/>
</dbReference>
<accession>A0A1Q5P6Q7</accession>
<evidence type="ECO:0000256" key="2">
    <source>
        <dbReference type="ARBA" id="ARBA00022729"/>
    </source>
</evidence>
<name>A0A1Q5P6Q7_9BACI</name>
<keyword evidence="6" id="KW-1133">Transmembrane helix</keyword>
<dbReference type="SUPFAM" id="SSF52833">
    <property type="entry name" value="Thioredoxin-like"/>
    <property type="match status" value="1"/>
</dbReference>
<evidence type="ECO:0000259" key="7">
    <source>
        <dbReference type="PROSITE" id="PS51352"/>
    </source>
</evidence>
<evidence type="ECO:0000256" key="5">
    <source>
        <dbReference type="ARBA" id="ARBA00023284"/>
    </source>
</evidence>
<dbReference type="RefSeq" id="WP_073709949.1">
    <property type="nucleotide sequence ID" value="NZ_MRWQ01000001.1"/>
</dbReference>
<dbReference type="EMBL" id="MRWQ01000001">
    <property type="protein sequence ID" value="OKL37936.1"/>
    <property type="molecule type" value="Genomic_DNA"/>
</dbReference>
<gene>
    <name evidence="8" type="ORF">BLL40_00450</name>
</gene>
<keyword evidence="6" id="KW-0472">Membrane</keyword>
<evidence type="ECO:0000256" key="3">
    <source>
        <dbReference type="ARBA" id="ARBA00023002"/>
    </source>
</evidence>
<dbReference type="OrthoDB" id="117402at2"/>
<evidence type="ECO:0000256" key="1">
    <source>
        <dbReference type="ARBA" id="ARBA00005791"/>
    </source>
</evidence>
<dbReference type="PANTHER" id="PTHR13887:SF14">
    <property type="entry name" value="DISULFIDE BOND FORMATION PROTEIN D"/>
    <property type="match status" value="1"/>
</dbReference>
<sequence>MKNSKKIVISTLILFAAIVGLVLFFNREDEIAQETDQTTNRKGHPSIDGQPTLGNADAPVSIVEFGDYKCPSCKQWGETVYPKLVEDYVDTGKVKFSYINVLFHGEESILAALASESIYKQDPESFWTFHKAVFDAQPTTQEHDNPWVTVDKLKEIAVKTAPKVDVAQLEADLNAEATSVAEQVSTDDGLVKEFNVPYTPTIIVNGVMLEDPFDYERIVSLIKEESAADE</sequence>
<dbReference type="InterPro" id="IPR036249">
    <property type="entry name" value="Thioredoxin-like_sf"/>
</dbReference>